<dbReference type="Gene3D" id="1.10.150.240">
    <property type="entry name" value="Putative phosphatase, domain 2"/>
    <property type="match status" value="1"/>
</dbReference>
<evidence type="ECO:0000256" key="6">
    <source>
        <dbReference type="ARBA" id="ARBA00023277"/>
    </source>
</evidence>
<dbReference type="RefSeq" id="WP_074234444.1">
    <property type="nucleotide sequence ID" value="NZ_FSRK01000001.1"/>
</dbReference>
<dbReference type="PANTHER" id="PTHR46193">
    <property type="entry name" value="6-PHOSPHOGLUCONATE PHOSPHATASE"/>
    <property type="match status" value="1"/>
</dbReference>
<comment type="cofactor">
    <cofactor evidence="1">
        <name>Mg(2+)</name>
        <dbReference type="ChEBI" id="CHEBI:18420"/>
    </cofactor>
</comment>
<dbReference type="SFLD" id="SFLDG01129">
    <property type="entry name" value="C1.5:_HAD__Beta-PGM__Phosphata"/>
    <property type="match status" value="1"/>
</dbReference>
<evidence type="ECO:0000256" key="4">
    <source>
        <dbReference type="ARBA" id="ARBA00022801"/>
    </source>
</evidence>
<dbReference type="GO" id="GO:0046872">
    <property type="term" value="F:metal ion binding"/>
    <property type="evidence" value="ECO:0007669"/>
    <property type="project" value="UniProtKB-KW"/>
</dbReference>
<dbReference type="InterPro" id="IPR023214">
    <property type="entry name" value="HAD_sf"/>
</dbReference>
<dbReference type="Pfam" id="PF00702">
    <property type="entry name" value="Hydrolase"/>
    <property type="match status" value="1"/>
</dbReference>
<evidence type="ECO:0000256" key="2">
    <source>
        <dbReference type="ARBA" id="ARBA00006171"/>
    </source>
</evidence>
<dbReference type="GO" id="GO:0016787">
    <property type="term" value="F:hydrolase activity"/>
    <property type="evidence" value="ECO:0007669"/>
    <property type="project" value="UniProtKB-KW"/>
</dbReference>
<evidence type="ECO:0000313" key="8">
    <source>
        <dbReference type="Proteomes" id="UP000185207"/>
    </source>
</evidence>
<dbReference type="FunFam" id="3.40.50.1000:FF:000036">
    <property type="entry name" value="HAD family hydrolase"/>
    <property type="match status" value="1"/>
</dbReference>
<dbReference type="NCBIfam" id="TIGR01509">
    <property type="entry name" value="HAD-SF-IA-v3"/>
    <property type="match status" value="1"/>
</dbReference>
<dbReference type="NCBIfam" id="NF008087">
    <property type="entry name" value="PRK10826.1"/>
    <property type="match status" value="1"/>
</dbReference>
<dbReference type="STRING" id="1416779.SAMN05444409_1591"/>
<organism evidence="7 8">
    <name type="scientific">Epilithonimonas zeae</name>
    <dbReference type="NCBI Taxonomy" id="1416779"/>
    <lineage>
        <taxon>Bacteria</taxon>
        <taxon>Pseudomonadati</taxon>
        <taxon>Bacteroidota</taxon>
        <taxon>Flavobacteriia</taxon>
        <taxon>Flavobacteriales</taxon>
        <taxon>Weeksellaceae</taxon>
        <taxon>Chryseobacterium group</taxon>
        <taxon>Epilithonimonas</taxon>
    </lineage>
</organism>
<dbReference type="InterPro" id="IPR023198">
    <property type="entry name" value="PGP-like_dom2"/>
</dbReference>
<dbReference type="OrthoDB" id="9797743at2"/>
<keyword evidence="4" id="KW-0378">Hydrolase</keyword>
<keyword evidence="6" id="KW-0119">Carbohydrate metabolism</keyword>
<evidence type="ECO:0000256" key="3">
    <source>
        <dbReference type="ARBA" id="ARBA00022723"/>
    </source>
</evidence>
<name>A0A1N6G170_9FLAO</name>
<gene>
    <name evidence="7" type="ORF">SAMN05444409_1591</name>
</gene>
<dbReference type="CDD" id="cd07505">
    <property type="entry name" value="HAD_BPGM-like"/>
    <property type="match status" value="1"/>
</dbReference>
<proteinExistence type="inferred from homology"/>
<keyword evidence="3" id="KW-0479">Metal-binding</keyword>
<dbReference type="AlphaFoldDB" id="A0A1N6G170"/>
<comment type="similarity">
    <text evidence="2">Belongs to the HAD-like hydrolase superfamily. CbbY/CbbZ/Gph/YieH family.</text>
</comment>
<keyword evidence="5" id="KW-0460">Magnesium</keyword>
<dbReference type="EMBL" id="FSRK01000001">
    <property type="protein sequence ID" value="SIO01230.1"/>
    <property type="molecule type" value="Genomic_DNA"/>
</dbReference>
<dbReference type="SFLD" id="SFLDS00003">
    <property type="entry name" value="Haloacid_Dehalogenase"/>
    <property type="match status" value="1"/>
</dbReference>
<dbReference type="SUPFAM" id="SSF56784">
    <property type="entry name" value="HAD-like"/>
    <property type="match status" value="1"/>
</dbReference>
<keyword evidence="8" id="KW-1185">Reference proteome</keyword>
<dbReference type="InterPro" id="IPR006439">
    <property type="entry name" value="HAD-SF_hydro_IA"/>
</dbReference>
<dbReference type="Gene3D" id="3.40.50.1000">
    <property type="entry name" value="HAD superfamily/HAD-like"/>
    <property type="match status" value="1"/>
</dbReference>
<dbReference type="InterPro" id="IPR036412">
    <property type="entry name" value="HAD-like_sf"/>
</dbReference>
<dbReference type="InterPro" id="IPR051600">
    <property type="entry name" value="Beta-PGM-like"/>
</dbReference>
<evidence type="ECO:0000256" key="1">
    <source>
        <dbReference type="ARBA" id="ARBA00001946"/>
    </source>
</evidence>
<evidence type="ECO:0000313" key="7">
    <source>
        <dbReference type="EMBL" id="SIO01230.1"/>
    </source>
</evidence>
<reference evidence="8" key="1">
    <citation type="submission" date="2016-11" db="EMBL/GenBank/DDBJ databases">
        <authorList>
            <person name="Varghese N."/>
            <person name="Submissions S."/>
        </authorList>
    </citation>
    <scope>NUCLEOTIDE SEQUENCE [LARGE SCALE GENOMIC DNA]</scope>
    <source>
        <strain evidence="8">DSM 27623</strain>
    </source>
</reference>
<sequence>MIEAVLFDMDGLLIDSEPFWKTAEKEVFGSLGIEVTEYHSTITSNMTTREVTDYWFSLKPWKNIGLAEIEQQVIDRVGELIDLQGQIMPGVEKTLAYFKAAGYKIGLATNSPDMLIFKVLKKLNIEWYFDAILSAEFVDKGKPSPDIYIKIASILLVNPSRCVVFEDSSSGLTAAKAAGMFVVVVPENTQYHHTKFDFADLKINSLLDLQEEHIQHFNNLIE</sequence>
<protein>
    <submittedName>
        <fullName evidence="7">Sugar-phosphatase</fullName>
    </submittedName>
</protein>
<accession>A0A1N6G170</accession>
<dbReference type="SFLD" id="SFLDG01135">
    <property type="entry name" value="C1.5.6:_HAD__Beta-PGM__Phospha"/>
    <property type="match status" value="1"/>
</dbReference>
<dbReference type="Proteomes" id="UP000185207">
    <property type="component" value="Unassembled WGS sequence"/>
</dbReference>
<dbReference type="PANTHER" id="PTHR46193:SF18">
    <property type="entry name" value="HEXITOL PHOSPHATASE B"/>
    <property type="match status" value="1"/>
</dbReference>
<evidence type="ECO:0000256" key="5">
    <source>
        <dbReference type="ARBA" id="ARBA00022842"/>
    </source>
</evidence>